<evidence type="ECO:0000256" key="4">
    <source>
        <dbReference type="ARBA" id="ARBA00022692"/>
    </source>
</evidence>
<dbReference type="InterPro" id="IPR001173">
    <property type="entry name" value="Glyco_trans_2-like"/>
</dbReference>
<dbReference type="Proteomes" id="UP000177878">
    <property type="component" value="Unassembled WGS sequence"/>
</dbReference>
<dbReference type="AlphaFoldDB" id="A0A1F5RZ78"/>
<dbReference type="InterPro" id="IPR029044">
    <property type="entry name" value="Nucleotide-diphossugar_trans"/>
</dbReference>
<keyword evidence="4 8" id="KW-0812">Transmembrane</keyword>
<keyword evidence="5" id="KW-0448">Lipopolysaccharide biosynthesis</keyword>
<reference evidence="10 11" key="1">
    <citation type="journal article" date="2016" name="Nat. Commun.">
        <title>Thousands of microbial genomes shed light on interconnected biogeochemical processes in an aquifer system.</title>
        <authorList>
            <person name="Anantharaman K."/>
            <person name="Brown C.T."/>
            <person name="Hug L.A."/>
            <person name="Sharon I."/>
            <person name="Castelle C.J."/>
            <person name="Probst A.J."/>
            <person name="Thomas B.C."/>
            <person name="Singh A."/>
            <person name="Wilkins M.J."/>
            <person name="Karaoz U."/>
            <person name="Brodie E.L."/>
            <person name="Williams K.H."/>
            <person name="Hubbard S.S."/>
            <person name="Banfield J.F."/>
        </authorList>
    </citation>
    <scope>NUCLEOTIDE SEQUENCE [LARGE SCALE GENOMIC DNA]</scope>
</reference>
<evidence type="ECO:0000313" key="11">
    <source>
        <dbReference type="Proteomes" id="UP000177878"/>
    </source>
</evidence>
<evidence type="ECO:0000313" key="10">
    <source>
        <dbReference type="EMBL" id="OGF19622.1"/>
    </source>
</evidence>
<accession>A0A1F5RZ78</accession>
<protein>
    <submittedName>
        <fullName evidence="10">Glycosyl transferase</fullName>
    </submittedName>
</protein>
<keyword evidence="6 8" id="KW-1133">Transmembrane helix</keyword>
<dbReference type="Pfam" id="PF00535">
    <property type="entry name" value="Glycos_transf_2"/>
    <property type="match status" value="1"/>
</dbReference>
<gene>
    <name evidence="10" type="ORF">A3I35_02105</name>
</gene>
<dbReference type="SUPFAM" id="SSF53448">
    <property type="entry name" value="Nucleotide-diphospho-sugar transferases"/>
    <property type="match status" value="1"/>
</dbReference>
<dbReference type="GO" id="GO:0016757">
    <property type="term" value="F:glycosyltransferase activity"/>
    <property type="evidence" value="ECO:0007669"/>
    <property type="project" value="UniProtKB-KW"/>
</dbReference>
<keyword evidence="2" id="KW-0328">Glycosyltransferase</keyword>
<dbReference type="Gene3D" id="3.90.550.10">
    <property type="entry name" value="Spore Coat Polysaccharide Biosynthesis Protein SpsA, Chain A"/>
    <property type="match status" value="1"/>
</dbReference>
<keyword evidence="3 10" id="KW-0808">Transferase</keyword>
<feature type="transmembrane region" description="Helical" evidence="8">
    <location>
        <begin position="270"/>
        <end position="293"/>
    </location>
</feature>
<dbReference type="EMBL" id="MFFV01000027">
    <property type="protein sequence ID" value="OGF19622.1"/>
    <property type="molecule type" value="Genomic_DNA"/>
</dbReference>
<dbReference type="GO" id="GO:0009103">
    <property type="term" value="P:lipopolysaccharide biosynthetic process"/>
    <property type="evidence" value="ECO:0007669"/>
    <property type="project" value="UniProtKB-KW"/>
</dbReference>
<dbReference type="PANTHER" id="PTHR48090">
    <property type="entry name" value="UNDECAPRENYL-PHOSPHATE 4-DEOXY-4-FORMAMIDO-L-ARABINOSE TRANSFERASE-RELATED"/>
    <property type="match status" value="1"/>
</dbReference>
<evidence type="ECO:0000256" key="3">
    <source>
        <dbReference type="ARBA" id="ARBA00022679"/>
    </source>
</evidence>
<feature type="transmembrane region" description="Helical" evidence="8">
    <location>
        <begin position="233"/>
        <end position="258"/>
    </location>
</feature>
<keyword evidence="7 8" id="KW-0472">Membrane</keyword>
<evidence type="ECO:0000256" key="5">
    <source>
        <dbReference type="ARBA" id="ARBA00022985"/>
    </source>
</evidence>
<name>A0A1F5RZ78_9BACT</name>
<organism evidence="10 11">
    <name type="scientific">Candidatus Falkowbacteria bacterium RIFCSPLOWO2_02_FULL_45_15</name>
    <dbReference type="NCBI Taxonomy" id="1797988"/>
    <lineage>
        <taxon>Bacteria</taxon>
        <taxon>Candidatus Falkowiibacteriota</taxon>
    </lineage>
</organism>
<keyword evidence="1" id="KW-1003">Cell membrane</keyword>
<evidence type="ECO:0000259" key="9">
    <source>
        <dbReference type="Pfam" id="PF00535"/>
    </source>
</evidence>
<dbReference type="STRING" id="1797988.A3I35_02105"/>
<proteinExistence type="predicted"/>
<evidence type="ECO:0000256" key="1">
    <source>
        <dbReference type="ARBA" id="ARBA00022475"/>
    </source>
</evidence>
<evidence type="ECO:0000256" key="7">
    <source>
        <dbReference type="ARBA" id="ARBA00023136"/>
    </source>
</evidence>
<evidence type="ECO:0000256" key="6">
    <source>
        <dbReference type="ARBA" id="ARBA00022989"/>
    </source>
</evidence>
<dbReference type="InterPro" id="IPR050256">
    <property type="entry name" value="Glycosyltransferase_2"/>
</dbReference>
<dbReference type="GO" id="GO:0005886">
    <property type="term" value="C:plasma membrane"/>
    <property type="evidence" value="ECO:0007669"/>
    <property type="project" value="TreeGrafter"/>
</dbReference>
<dbReference type="CDD" id="cd04187">
    <property type="entry name" value="DPM1_like_bac"/>
    <property type="match status" value="1"/>
</dbReference>
<feature type="domain" description="Glycosyltransferase 2-like" evidence="9">
    <location>
        <begin position="4"/>
        <end position="164"/>
    </location>
</feature>
<dbReference type="PANTHER" id="PTHR48090:SF3">
    <property type="entry name" value="UNDECAPRENYL-PHOSPHATE 4-DEOXY-4-FORMAMIDO-L-ARABINOSE TRANSFERASE"/>
    <property type="match status" value="1"/>
</dbReference>
<comment type="caution">
    <text evidence="10">The sequence shown here is derived from an EMBL/GenBank/DDBJ whole genome shotgun (WGS) entry which is preliminary data.</text>
</comment>
<evidence type="ECO:0000256" key="2">
    <source>
        <dbReference type="ARBA" id="ARBA00022676"/>
    </source>
</evidence>
<evidence type="ECO:0000256" key="8">
    <source>
        <dbReference type="SAM" id="Phobius"/>
    </source>
</evidence>
<sequence length="313" mass="34747">MDISIILPIHNEAENINLLYQETKDVLNALGKSYEIICVEDGSQDSSLEILKKLSSFDPSFKVIVFKHNFGQTAALSAGISAAQGAVIIPMDADGQNDSRDISHFLEKIAAGASVVSGWRKHRRDKLFSRVIPSKIANWLIGLITGVKIHDYGCTMKAYRRGVIQGVSLYGEMHRFIAAYAAWHGGRVEEIVVNHRPRGSGQTHYGISRTFKVLLDLVVIIFLSKYINRPMHFFGGIGFISFFLGLVAGIASVALKLFHIRDLVATPLPTFSALLLIIGIQLVVLGIIAEMIMRVYYEAQDKKPYQIKAKINF</sequence>